<accession>A0A173R7P9</accession>
<evidence type="ECO:0000313" key="10">
    <source>
        <dbReference type="Proteomes" id="UP000284465"/>
    </source>
</evidence>
<dbReference type="AlphaFoldDB" id="A0A173R7P9"/>
<organism evidence="2 7">
    <name type="scientific">Roseburia intestinalis</name>
    <dbReference type="NCBI Taxonomy" id="166486"/>
    <lineage>
        <taxon>Bacteria</taxon>
        <taxon>Bacillati</taxon>
        <taxon>Bacillota</taxon>
        <taxon>Clostridia</taxon>
        <taxon>Lachnospirales</taxon>
        <taxon>Lachnospiraceae</taxon>
        <taxon>Roseburia</taxon>
    </lineage>
</organism>
<dbReference type="Proteomes" id="UP000095350">
    <property type="component" value="Unassembled WGS sequence"/>
</dbReference>
<reference evidence="2 7" key="1">
    <citation type="submission" date="2015-09" db="EMBL/GenBank/DDBJ databases">
        <authorList>
            <consortium name="Pathogen Informatics"/>
        </authorList>
    </citation>
    <scope>NUCLEOTIDE SEQUENCE [LARGE SCALE GENOMIC DNA]</scope>
    <source>
        <strain evidence="2 7">2789STDY5834960</strain>
    </source>
</reference>
<gene>
    <name evidence="5" type="ORF">DW264_02790</name>
    <name evidence="4" type="ORF">DW927_02510</name>
    <name evidence="6" type="ORF">DWZ31_00070</name>
    <name evidence="2" type="ORF">ERS852572_00213</name>
    <name evidence="3" type="ORF">GCK47_06890</name>
</gene>
<dbReference type="EMBL" id="QRID01000002">
    <property type="protein sequence ID" value="RHG30402.1"/>
    <property type="molecule type" value="Genomic_DNA"/>
</dbReference>
<dbReference type="InterPro" id="IPR032485">
    <property type="entry name" value="LRP1-like_beta_prop"/>
</dbReference>
<dbReference type="STRING" id="166486.ERS852572_00213"/>
<sequence>MKKVITILLIILVLAAGVGFGVYHHKSNETKFNDDYINGNTAGNLYNAGIFCTAADGTIYFANPSDSSKLYSMNSDGSDLTKISDDVATFINADDNYIYYVRNNPVFTEPFSFLTINTDSLCRLDRSKHKKSILLDSSASLYASLVGNKIYYLHYDDKDFTTFYEVGIDGADSHQVDKTPYRPCSVVGQYIYFNGVSNDHNIWRFDTVTDTSELVLKGNYYMPAVIGDTIFFLDNENNYTLASTDLSGSSAITTLSDDRIDCYNITGNYIYFQRNSTSTPALCRMKTDGSDYTVIAEGNYTNINATETDVYFRDFASGVMYKTPIADPSDVEIFNPGTGSSDK</sequence>
<dbReference type="SUPFAM" id="SSF82171">
    <property type="entry name" value="DPP6 N-terminal domain-like"/>
    <property type="match status" value="1"/>
</dbReference>
<reference evidence="3 11" key="3">
    <citation type="submission" date="2019-10" db="EMBL/GenBank/DDBJ databases">
        <title>Roseburia spp. ameliorate alcoholic fatty liver via restoration of gut barrier function.</title>
        <authorList>
            <person name="Seo B."/>
            <person name="Ko G."/>
        </authorList>
    </citation>
    <scope>NUCLEOTIDE SEQUENCE [LARGE SCALE GENOMIC DNA]</scope>
    <source>
        <strain evidence="3 11">SNUG30017</strain>
    </source>
</reference>
<dbReference type="Proteomes" id="UP000284465">
    <property type="component" value="Unassembled WGS sequence"/>
</dbReference>
<dbReference type="EMBL" id="QSFP01000002">
    <property type="protein sequence ID" value="RHA69702.1"/>
    <property type="molecule type" value="Genomic_DNA"/>
</dbReference>
<proteinExistence type="predicted"/>
<dbReference type="Pfam" id="PF16472">
    <property type="entry name" value="DUF5050"/>
    <property type="match status" value="1"/>
</dbReference>
<evidence type="ECO:0000313" key="3">
    <source>
        <dbReference type="EMBL" id="MVQ45432.1"/>
    </source>
</evidence>
<evidence type="ECO:0000313" key="5">
    <source>
        <dbReference type="EMBL" id="RHG30402.1"/>
    </source>
</evidence>
<evidence type="ECO:0000259" key="1">
    <source>
        <dbReference type="Pfam" id="PF16472"/>
    </source>
</evidence>
<dbReference type="RefSeq" id="WP_015560468.1">
    <property type="nucleotide sequence ID" value="NZ_CABIYH010000002.1"/>
</dbReference>
<evidence type="ECO:0000313" key="8">
    <source>
        <dbReference type="Proteomes" id="UP000283586"/>
    </source>
</evidence>
<evidence type="ECO:0000313" key="4">
    <source>
        <dbReference type="EMBL" id="RHA69702.1"/>
    </source>
</evidence>
<reference evidence="8 9" key="2">
    <citation type="submission" date="2018-08" db="EMBL/GenBank/DDBJ databases">
        <title>A genome reference for cultivated species of the human gut microbiota.</title>
        <authorList>
            <person name="Zou Y."/>
            <person name="Xue W."/>
            <person name="Luo G."/>
        </authorList>
    </citation>
    <scope>NUCLEOTIDE SEQUENCE [LARGE SCALE GENOMIC DNA]</scope>
    <source>
        <strain evidence="6 8">AF31-21AC</strain>
        <strain evidence="5 9">AM22-21LB</strain>
        <strain evidence="4 10">AM43-11</strain>
    </source>
</reference>
<evidence type="ECO:0000313" key="6">
    <source>
        <dbReference type="EMBL" id="RHN11892.1"/>
    </source>
</evidence>
<dbReference type="EMBL" id="CYXZ01000002">
    <property type="protein sequence ID" value="CUM73871.1"/>
    <property type="molecule type" value="Genomic_DNA"/>
</dbReference>
<dbReference type="Proteomes" id="UP000284051">
    <property type="component" value="Unassembled WGS sequence"/>
</dbReference>
<evidence type="ECO:0000313" key="2">
    <source>
        <dbReference type="EMBL" id="CUM73871.1"/>
    </source>
</evidence>
<dbReference type="EMBL" id="QRQN01000001">
    <property type="protein sequence ID" value="RHN11892.1"/>
    <property type="molecule type" value="Genomic_DNA"/>
</dbReference>
<evidence type="ECO:0000313" key="11">
    <source>
        <dbReference type="Proteomes" id="UP000479531"/>
    </source>
</evidence>
<evidence type="ECO:0000313" key="9">
    <source>
        <dbReference type="Proteomes" id="UP000284051"/>
    </source>
</evidence>
<dbReference type="Proteomes" id="UP000283586">
    <property type="component" value="Unassembled WGS sequence"/>
</dbReference>
<dbReference type="Proteomes" id="UP000479531">
    <property type="component" value="Unassembled WGS sequence"/>
</dbReference>
<protein>
    <submittedName>
        <fullName evidence="3">DUF5050 domain-containing protein</fullName>
    </submittedName>
</protein>
<name>A0A173R7P9_9FIRM</name>
<dbReference type="EMBL" id="WGGT01000006">
    <property type="protein sequence ID" value="MVQ45432.1"/>
    <property type="molecule type" value="Genomic_DNA"/>
</dbReference>
<dbReference type="PaxDb" id="166486-ERS852572_00213"/>
<feature type="domain" description="Prolow-density lipoprotein receptor-related protein 1-like beta-propeller" evidence="1">
    <location>
        <begin position="40"/>
        <end position="323"/>
    </location>
</feature>
<evidence type="ECO:0000313" key="7">
    <source>
        <dbReference type="Proteomes" id="UP000095350"/>
    </source>
</evidence>
<dbReference type="OrthoDB" id="1874702at2"/>